<dbReference type="InterPro" id="IPR002347">
    <property type="entry name" value="SDR_fam"/>
</dbReference>
<protein>
    <recommendedName>
        <fullName evidence="5">D-mannonate oxidoreductase</fullName>
    </recommendedName>
</protein>
<evidence type="ECO:0008006" key="5">
    <source>
        <dbReference type="Google" id="ProtNLM"/>
    </source>
</evidence>
<accession>A0A1Y1RTA4</accession>
<dbReference type="EMBL" id="MWQY01000031">
    <property type="protein sequence ID" value="ORC30340.1"/>
    <property type="molecule type" value="Genomic_DNA"/>
</dbReference>
<comment type="caution">
    <text evidence="3">The sequence shown here is derived from an EMBL/GenBank/DDBJ whole genome shotgun (WGS) entry which is preliminary data.</text>
</comment>
<dbReference type="Gene3D" id="3.40.50.720">
    <property type="entry name" value="NAD(P)-binding Rossmann-like Domain"/>
    <property type="match status" value="1"/>
</dbReference>
<sequence>MKLGLEGSRAVVTGAGGAIGGSIAELLVKEGARVAIWDISAEKAGEEAKKLGTDRAFPVTCDVTNHASIKVAMEKSVAQLGGLDILVNCAGGSHPTTTTSEELPFFDILPDDMRRIMDLNYLSAVMTSQEAGRIFARQKKGAILNISSIAGILPVTRGISYSNGKAATNSLTKWLAVHMATNYSPDIRVNAVAPGFLLTEQNRFLLFDEKTGEPSQRGRTVMSQVPMRRYGTPQEIAAMAVFLVSEPASFITGSVVPVDGGLTSFLGV</sequence>
<dbReference type="AlphaFoldDB" id="A0A1Y1RTA4"/>
<dbReference type="PROSITE" id="PS00061">
    <property type="entry name" value="ADH_SHORT"/>
    <property type="match status" value="1"/>
</dbReference>
<dbReference type="PANTHER" id="PTHR42760">
    <property type="entry name" value="SHORT-CHAIN DEHYDROGENASES/REDUCTASES FAMILY MEMBER"/>
    <property type="match status" value="1"/>
</dbReference>
<keyword evidence="4" id="KW-1185">Reference proteome</keyword>
<proteinExistence type="inferred from homology"/>
<dbReference type="InterPro" id="IPR020904">
    <property type="entry name" value="Sc_DH/Rdtase_CS"/>
</dbReference>
<evidence type="ECO:0000313" key="4">
    <source>
        <dbReference type="Proteomes" id="UP000192343"/>
    </source>
</evidence>
<dbReference type="STRING" id="1963862.B4O97_18150"/>
<gene>
    <name evidence="3" type="ORF">B4O97_18150</name>
</gene>
<dbReference type="PRINTS" id="PR00080">
    <property type="entry name" value="SDRFAMILY"/>
</dbReference>
<comment type="similarity">
    <text evidence="1">Belongs to the short-chain dehydrogenases/reductases (SDR) family.</text>
</comment>
<dbReference type="GO" id="GO:0016616">
    <property type="term" value="F:oxidoreductase activity, acting on the CH-OH group of donors, NAD or NADP as acceptor"/>
    <property type="evidence" value="ECO:0007669"/>
    <property type="project" value="TreeGrafter"/>
</dbReference>
<dbReference type="SUPFAM" id="SSF51735">
    <property type="entry name" value="NAD(P)-binding Rossmann-fold domains"/>
    <property type="match status" value="1"/>
</dbReference>
<dbReference type="Proteomes" id="UP000192343">
    <property type="component" value="Unassembled WGS sequence"/>
</dbReference>
<evidence type="ECO:0000256" key="1">
    <source>
        <dbReference type="ARBA" id="ARBA00006484"/>
    </source>
</evidence>
<dbReference type="PANTHER" id="PTHR42760:SF115">
    <property type="entry name" value="3-OXOACYL-[ACYL-CARRIER-PROTEIN] REDUCTASE FABG"/>
    <property type="match status" value="1"/>
</dbReference>
<reference evidence="3 4" key="1">
    <citation type="submission" date="2017-03" db="EMBL/GenBank/DDBJ databases">
        <title>Draft Genome sequence of Marispirochaeta sp. strain JC444.</title>
        <authorList>
            <person name="Shivani Y."/>
            <person name="Subhash Y."/>
            <person name="Sasikala C."/>
            <person name="Ramana C."/>
        </authorList>
    </citation>
    <scope>NUCLEOTIDE SEQUENCE [LARGE SCALE GENOMIC DNA]</scope>
    <source>
        <strain evidence="3 4">JC444</strain>
    </source>
</reference>
<evidence type="ECO:0000313" key="3">
    <source>
        <dbReference type="EMBL" id="ORC30340.1"/>
    </source>
</evidence>
<dbReference type="RefSeq" id="WP_083052939.1">
    <property type="nucleotide sequence ID" value="NZ_MWQY01000031.1"/>
</dbReference>
<keyword evidence="2" id="KW-0560">Oxidoreductase</keyword>
<organism evidence="3 4">
    <name type="scientific">Marispirochaeta aestuarii</name>
    <dbReference type="NCBI Taxonomy" id="1963862"/>
    <lineage>
        <taxon>Bacteria</taxon>
        <taxon>Pseudomonadati</taxon>
        <taxon>Spirochaetota</taxon>
        <taxon>Spirochaetia</taxon>
        <taxon>Spirochaetales</taxon>
        <taxon>Spirochaetaceae</taxon>
        <taxon>Marispirochaeta</taxon>
    </lineage>
</organism>
<dbReference type="FunFam" id="3.40.50.720:FF:000084">
    <property type="entry name" value="Short-chain dehydrogenase reductase"/>
    <property type="match status" value="1"/>
</dbReference>
<evidence type="ECO:0000256" key="2">
    <source>
        <dbReference type="ARBA" id="ARBA00023002"/>
    </source>
</evidence>
<dbReference type="InterPro" id="IPR036291">
    <property type="entry name" value="NAD(P)-bd_dom_sf"/>
</dbReference>
<dbReference type="OrthoDB" id="9803333at2"/>
<dbReference type="PRINTS" id="PR00081">
    <property type="entry name" value="GDHRDH"/>
</dbReference>
<name>A0A1Y1RTA4_9SPIO</name>
<dbReference type="Pfam" id="PF13561">
    <property type="entry name" value="adh_short_C2"/>
    <property type="match status" value="1"/>
</dbReference>